<organism evidence="1">
    <name type="scientific">Zea mays</name>
    <name type="common">Maize</name>
    <dbReference type="NCBI Taxonomy" id="4577"/>
    <lineage>
        <taxon>Eukaryota</taxon>
        <taxon>Viridiplantae</taxon>
        <taxon>Streptophyta</taxon>
        <taxon>Embryophyta</taxon>
        <taxon>Tracheophyta</taxon>
        <taxon>Spermatophyta</taxon>
        <taxon>Magnoliopsida</taxon>
        <taxon>Liliopsida</taxon>
        <taxon>Poales</taxon>
        <taxon>Poaceae</taxon>
        <taxon>PACMAD clade</taxon>
        <taxon>Panicoideae</taxon>
        <taxon>Andropogonodae</taxon>
        <taxon>Andropogoneae</taxon>
        <taxon>Tripsacinae</taxon>
        <taxon>Zea</taxon>
    </lineage>
</organism>
<sequence>MAANLLCPLAVPPLLPQASAFPDHISMTEQQLCSPPSFFFPLCSSKKPLLVALASNFAAQRCRSKTAAPDPLRTACFTGSAQPQHRRCSPRREPRVLRGEGKPLDARRMFGAMHKSESPSFLQTPFGFVYGELMHVALDRLD</sequence>
<reference evidence="1" key="1">
    <citation type="submission" date="2015-12" db="EMBL/GenBank/DDBJ databases">
        <title>Update maize B73 reference genome by single molecule sequencing technologies.</title>
        <authorList>
            <consortium name="Maize Genome Sequencing Project"/>
            <person name="Ware D."/>
        </authorList>
    </citation>
    <scope>NUCLEOTIDE SEQUENCE [LARGE SCALE GENOMIC DNA]</scope>
    <source>
        <tissue evidence="1">Seedling</tissue>
    </source>
</reference>
<dbReference type="IntAct" id="A0A1D6L0Z8">
    <property type="interactions" value="1"/>
</dbReference>
<proteinExistence type="predicted"/>
<protein>
    <submittedName>
        <fullName evidence="1">Uncharacterized protein</fullName>
    </submittedName>
</protein>
<evidence type="ECO:0000313" key="1">
    <source>
        <dbReference type="EMBL" id="ONM08204.1"/>
    </source>
</evidence>
<name>A0A1D6L0Z8_MAIZE</name>
<dbReference type="AlphaFoldDB" id="A0A1D6L0Z8"/>
<gene>
    <name evidence="1" type="ORF">ZEAMMB73_Zm00001d033643</name>
</gene>
<dbReference type="InParanoid" id="A0A1D6L0Z8"/>
<dbReference type="EMBL" id="CM007647">
    <property type="protein sequence ID" value="ONM08204.1"/>
    <property type="molecule type" value="Genomic_DNA"/>
</dbReference>
<accession>A0A1D6L0Z8</accession>